<dbReference type="Pfam" id="PF00282">
    <property type="entry name" value="Pyridoxal_deC"/>
    <property type="match status" value="1"/>
</dbReference>
<comment type="similarity">
    <text evidence="2">Belongs to the group II decarboxylase family.</text>
</comment>
<evidence type="ECO:0000313" key="10">
    <source>
        <dbReference type="Ensembl" id="ENSCHIP00010039087.1"/>
    </source>
</evidence>
<dbReference type="PANTHER" id="PTHR42735:SF1">
    <property type="entry name" value="PYRIDOXAL-DEPENDENT DECARBOXYLASE DOMAIN-CONTAINING PROTEIN 1-RELATED"/>
    <property type="match status" value="1"/>
</dbReference>
<dbReference type="InterPro" id="IPR055102">
    <property type="entry name" value="PDXDC1-like_3rd"/>
</dbReference>
<feature type="region of interest" description="Disordered" evidence="7">
    <location>
        <begin position="40"/>
        <end position="64"/>
    </location>
</feature>
<evidence type="ECO:0000256" key="2">
    <source>
        <dbReference type="ARBA" id="ARBA00009533"/>
    </source>
</evidence>
<dbReference type="SUPFAM" id="SSF53383">
    <property type="entry name" value="PLP-dependent transferases"/>
    <property type="match status" value="1"/>
</dbReference>
<evidence type="ECO:0000256" key="4">
    <source>
        <dbReference type="ARBA" id="ARBA00022898"/>
    </source>
</evidence>
<feature type="compositionally biased region" description="Basic and acidic residues" evidence="7">
    <location>
        <begin position="740"/>
        <end position="753"/>
    </location>
</feature>
<dbReference type="Gene3D" id="3.40.640.10">
    <property type="entry name" value="Type I PLP-dependent aspartate aminotransferase-like (Major domain)"/>
    <property type="match status" value="1"/>
</dbReference>
<dbReference type="AlphaFoldDB" id="A0A8C2S993"/>
<feature type="compositionally biased region" description="Low complexity" evidence="7">
    <location>
        <begin position="722"/>
        <end position="732"/>
    </location>
</feature>
<feature type="compositionally biased region" description="Basic and acidic residues" evidence="7">
    <location>
        <begin position="40"/>
        <end position="52"/>
    </location>
</feature>
<feature type="compositionally biased region" description="Polar residues" evidence="7">
    <location>
        <begin position="703"/>
        <end position="712"/>
    </location>
</feature>
<evidence type="ECO:0000256" key="1">
    <source>
        <dbReference type="ARBA" id="ARBA00001933"/>
    </source>
</evidence>
<evidence type="ECO:0000256" key="6">
    <source>
        <dbReference type="ARBA" id="ARBA00047190"/>
    </source>
</evidence>
<dbReference type="GO" id="GO:0030170">
    <property type="term" value="F:pyridoxal phosphate binding"/>
    <property type="evidence" value="ECO:0007669"/>
    <property type="project" value="InterPro"/>
</dbReference>
<dbReference type="Pfam" id="PF22930">
    <property type="entry name" value="PDXDC1-like_cen"/>
    <property type="match status" value="1"/>
</dbReference>
<proteinExistence type="inferred from homology"/>
<keyword evidence="5" id="KW-0456">Lyase</keyword>
<comment type="cofactor">
    <cofactor evidence="1">
        <name>pyridoxal 5'-phosphate</name>
        <dbReference type="ChEBI" id="CHEBI:597326"/>
    </cofactor>
</comment>
<sequence length="753" mass="82728">MSGVEETSHFKTLKASLVVIADPTLAEMGKNLKEAMKMLEDSQRRTEEENGKKPLSGDIPGPLQGSGQDMVSILQLVQNLMHGDEDEEPQSTRIQNIGEQGHISLLGHSLGAYISTLDKEKLRKLTTRILSDTTLWLCRIFRYENGCAYFHEEEREGLAKICRLAIHSRDGDKDPSCEIARFSPQLGLPFPCLCRVPCNTVFGSQHQMDVAFLEKLIKDDIERGKLPLLLVANAGTAAVGHTDKIGRLKELCEQYGIWLHAATKCDSMTLTPGPWLGLPAVPAVTLYKHDDPALTLVSGLTSNKPADKLRALPLWLSLQYLGLDGIVERIKHACQLVSGNLKFVEDELSSPVVVFRFFQELPGSDPGLNAIPVPSAAPSAVGRERHSCDALNRWLGEQLKQLVPVSGLTVMDLEVEGTCVRFSPLMTAAVLGMRGEDVDQLVACIQSKLPVLTCTLQLREEFKQEVEATAGLLYVDDPNWPGIGVVRYEHANDDKSSLKLDPEGEKIHAGLLKKLNELESDLTFKMGPEYKSMKSCIYIGMASDDIDVSELVETIAVTAREIEENSRLLENMTEVVRKGIQEAQVQLQKANEERLLEEGVLRQIPVVGSVLNWFSPVQASQKGRTFNLTAGRTTFLPLSRIWIIWPAQPASAAGAPFPEPSVLFIDLPLGQKPFKRSLRGSDAISETSSVSHIEDLEKVEQLSGGQEASEANSPERHPGAPAPLEAEPPGALQDGAQGLQHDRPQVEEPESLR</sequence>
<dbReference type="GO" id="GO:0016831">
    <property type="term" value="F:carboxy-lyase activity"/>
    <property type="evidence" value="ECO:0007669"/>
    <property type="project" value="UniProtKB-KW"/>
</dbReference>
<evidence type="ECO:0000259" key="9">
    <source>
        <dbReference type="Pfam" id="PF22937"/>
    </source>
</evidence>
<feature type="domain" description="PDXDC1-like third" evidence="9">
    <location>
        <begin position="462"/>
        <end position="567"/>
    </location>
</feature>
<protein>
    <recommendedName>
        <fullName evidence="6">Pyridoxal-dependent decarboxylase domain-containing protein 1</fullName>
    </recommendedName>
</protein>
<feature type="region of interest" description="Disordered" evidence="7">
    <location>
        <begin position="680"/>
        <end position="753"/>
    </location>
</feature>
<evidence type="ECO:0000256" key="5">
    <source>
        <dbReference type="ARBA" id="ARBA00023239"/>
    </source>
</evidence>
<accession>A0A8C2S993</accession>
<dbReference type="Pfam" id="PF22937">
    <property type="entry name" value="PDXDC1-like_cen2"/>
    <property type="match status" value="1"/>
</dbReference>
<evidence type="ECO:0000256" key="7">
    <source>
        <dbReference type="SAM" id="MobiDB-lite"/>
    </source>
</evidence>
<dbReference type="InterPro" id="IPR015421">
    <property type="entry name" value="PyrdxlP-dep_Trfase_major"/>
</dbReference>
<evidence type="ECO:0000256" key="3">
    <source>
        <dbReference type="ARBA" id="ARBA00022793"/>
    </source>
</evidence>
<reference evidence="10" key="2">
    <citation type="submission" date="2025-08" db="UniProtKB">
        <authorList>
            <consortium name="Ensembl"/>
        </authorList>
    </citation>
    <scope>IDENTIFICATION</scope>
</reference>
<reference evidence="10" key="1">
    <citation type="submission" date="2019-03" db="EMBL/GenBank/DDBJ databases">
        <title>Genome sequencing and reference-guided assembly of Black Bengal Goat (Capra hircus).</title>
        <authorList>
            <person name="Siddiki A.Z."/>
            <person name="Baten A."/>
            <person name="Billah M."/>
            <person name="Alam M.A.U."/>
            <person name="Shawrob K.S.M."/>
            <person name="Saha S."/>
            <person name="Chowdhury M."/>
            <person name="Rahman A.H."/>
            <person name="Stear M."/>
            <person name="Miah G."/>
            <person name="Das G.B."/>
            <person name="Hossain M.M."/>
            <person name="Kumkum M."/>
            <person name="Islam M.S."/>
            <person name="Mollah A.M."/>
            <person name="Ahsan A."/>
            <person name="Tusar F."/>
            <person name="Khan M.K.I."/>
        </authorList>
    </citation>
    <scope>NUCLEOTIDE SEQUENCE [LARGE SCALE GENOMIC DNA]</scope>
</reference>
<keyword evidence="3" id="KW-0210">Decarboxylase</keyword>
<keyword evidence="4" id="KW-0663">Pyridoxal phosphate</keyword>
<dbReference type="InterPro" id="IPR050477">
    <property type="entry name" value="GrpII_AminoAcid_Decarb"/>
</dbReference>
<dbReference type="GO" id="GO:0019752">
    <property type="term" value="P:carboxylic acid metabolic process"/>
    <property type="evidence" value="ECO:0007669"/>
    <property type="project" value="InterPro"/>
</dbReference>
<dbReference type="InterPro" id="IPR015424">
    <property type="entry name" value="PyrdxlP-dep_Trfase"/>
</dbReference>
<dbReference type="PANTHER" id="PTHR42735">
    <property type="match status" value="1"/>
</dbReference>
<feature type="domain" description="PDXDC1/PDXD2 second" evidence="8">
    <location>
        <begin position="350"/>
        <end position="456"/>
    </location>
</feature>
<dbReference type="Ensembl" id="ENSCHIT00010054625.1">
    <property type="protein sequence ID" value="ENSCHIP00010039087.1"/>
    <property type="gene ID" value="ENSCHIG00010026350.1"/>
</dbReference>
<dbReference type="InterPro" id="IPR055103">
    <property type="entry name" value="PDXDC1-like_2nd"/>
</dbReference>
<evidence type="ECO:0000259" key="8">
    <source>
        <dbReference type="Pfam" id="PF22930"/>
    </source>
</evidence>
<organism evidence="10">
    <name type="scientific">Capra hircus</name>
    <name type="common">Goat</name>
    <dbReference type="NCBI Taxonomy" id="9925"/>
    <lineage>
        <taxon>Eukaryota</taxon>
        <taxon>Metazoa</taxon>
        <taxon>Chordata</taxon>
        <taxon>Craniata</taxon>
        <taxon>Vertebrata</taxon>
        <taxon>Euteleostomi</taxon>
        <taxon>Mammalia</taxon>
        <taxon>Eutheria</taxon>
        <taxon>Laurasiatheria</taxon>
        <taxon>Artiodactyla</taxon>
        <taxon>Ruminantia</taxon>
        <taxon>Pecora</taxon>
        <taxon>Bovidae</taxon>
        <taxon>Caprinae</taxon>
        <taxon>Capra</taxon>
    </lineage>
</organism>
<name>A0A8C2S993_CAPHI</name>
<dbReference type="InterPro" id="IPR002129">
    <property type="entry name" value="PyrdxlP-dep_de-COase"/>
</dbReference>